<dbReference type="EMBL" id="PKLL01000023">
    <property type="protein sequence ID" value="RZE20763.1"/>
    <property type="molecule type" value="Genomic_DNA"/>
</dbReference>
<organism evidence="2 3">
    <name type="scientific">Streptomyces albidoflavus</name>
    <dbReference type="NCBI Taxonomy" id="1886"/>
    <lineage>
        <taxon>Bacteria</taxon>
        <taxon>Bacillati</taxon>
        <taxon>Actinomycetota</taxon>
        <taxon>Actinomycetes</taxon>
        <taxon>Kitasatosporales</taxon>
        <taxon>Streptomycetaceae</taxon>
        <taxon>Streptomyces</taxon>
        <taxon>Streptomyces albidoflavus group</taxon>
    </lineage>
</organism>
<evidence type="ECO:0000256" key="1">
    <source>
        <dbReference type="SAM" id="MobiDB-lite"/>
    </source>
</evidence>
<dbReference type="Proteomes" id="UP000292693">
    <property type="component" value="Unassembled WGS sequence"/>
</dbReference>
<gene>
    <name evidence="2" type="ORF">C0Q92_18920</name>
</gene>
<protein>
    <submittedName>
        <fullName evidence="2">Uncharacterized protein</fullName>
    </submittedName>
</protein>
<feature type="region of interest" description="Disordered" evidence="1">
    <location>
        <begin position="1"/>
        <end position="26"/>
    </location>
</feature>
<sequence length="243" mass="26568">MAFGRGRSERAQSEAPPPPPAPAQVDWHDVRTFVLGMVWRPHTPEQPGNKFGDRAIRVPMGTEEHPVNVPCAYAGSDEQTASRVPGAAFTLYEDPAHERLLCSVMGPVEEGRTLSYEVRDATGAPIGTLRRVAGGRFTRHTWRIDQQGHPQITGAGEITSAPTKTEKAFVTAARMVAAAIPEADGVKTKKPRTLYWMIGDQEVMLSEASKKMTITADWLDRRLAFAFPLIGDDDKPRHGAATS</sequence>
<comment type="caution">
    <text evidence="2">The sequence shown here is derived from an EMBL/GenBank/DDBJ whole genome shotgun (WGS) entry which is preliminary data.</text>
</comment>
<name>A0A8G2E0T6_9ACTN</name>
<accession>A0A8G2E0T6</accession>
<reference evidence="2 3" key="1">
    <citation type="submission" date="2017-12" db="EMBL/GenBank/DDBJ databases">
        <title>Population genomics insights into the ecological differentiation and adaptive evolution in streptomycetes.</title>
        <authorList>
            <person name="Li Y."/>
            <person name="Huang Y."/>
        </authorList>
    </citation>
    <scope>NUCLEOTIDE SEQUENCE [LARGE SCALE GENOMIC DNA]</scope>
    <source>
        <strain evidence="2 3">NBRC 100770</strain>
    </source>
</reference>
<evidence type="ECO:0000313" key="3">
    <source>
        <dbReference type="Proteomes" id="UP000292693"/>
    </source>
</evidence>
<proteinExistence type="predicted"/>
<feature type="compositionally biased region" description="Basic and acidic residues" evidence="1">
    <location>
        <begin position="1"/>
        <end position="12"/>
    </location>
</feature>
<dbReference type="AlphaFoldDB" id="A0A8G2E0T6"/>
<evidence type="ECO:0000313" key="2">
    <source>
        <dbReference type="EMBL" id="RZE20763.1"/>
    </source>
</evidence>